<evidence type="ECO:0000256" key="3">
    <source>
        <dbReference type="ARBA" id="ARBA00012438"/>
    </source>
</evidence>
<dbReference type="GO" id="GO:0000155">
    <property type="term" value="F:phosphorelay sensor kinase activity"/>
    <property type="evidence" value="ECO:0007669"/>
    <property type="project" value="InterPro"/>
</dbReference>
<evidence type="ECO:0000313" key="14">
    <source>
        <dbReference type="Proteomes" id="UP000436911"/>
    </source>
</evidence>
<feature type="domain" description="HAMP" evidence="12">
    <location>
        <begin position="187"/>
        <end position="238"/>
    </location>
</feature>
<evidence type="ECO:0000256" key="8">
    <source>
        <dbReference type="ARBA" id="ARBA00022989"/>
    </source>
</evidence>
<dbReference type="Pfam" id="PF02518">
    <property type="entry name" value="HATPase_c"/>
    <property type="match status" value="1"/>
</dbReference>
<reference evidence="13 14" key="1">
    <citation type="submission" date="2018-08" db="EMBL/GenBank/DDBJ databases">
        <title>Genome sequencing of Agrobacterium vitis strain ICMP 10754.</title>
        <authorList>
            <person name="Visnovsky S.B."/>
            <person name="Pitman A.R."/>
        </authorList>
    </citation>
    <scope>NUCLEOTIDE SEQUENCE [LARGE SCALE GENOMIC DNA]</scope>
    <source>
        <strain evidence="13 14">ICMP 10754</strain>
    </source>
</reference>
<dbReference type="EC" id="2.7.13.3" evidence="3"/>
<evidence type="ECO:0000256" key="2">
    <source>
        <dbReference type="ARBA" id="ARBA00004370"/>
    </source>
</evidence>
<evidence type="ECO:0000259" key="12">
    <source>
        <dbReference type="PROSITE" id="PS50885"/>
    </source>
</evidence>
<dbReference type="InterPro" id="IPR003660">
    <property type="entry name" value="HAMP_dom"/>
</dbReference>
<dbReference type="SMART" id="SM00387">
    <property type="entry name" value="HATPase_c"/>
    <property type="match status" value="1"/>
</dbReference>
<dbReference type="CDD" id="cd00082">
    <property type="entry name" value="HisKA"/>
    <property type="match status" value="1"/>
</dbReference>
<keyword evidence="9" id="KW-0902">Two-component regulatory system</keyword>
<dbReference type="PRINTS" id="PR00344">
    <property type="entry name" value="BCTRLSENSOR"/>
</dbReference>
<name>A0A368P148_AGRVI</name>
<organism evidence="13 14">
    <name type="scientific">Agrobacterium vitis</name>
    <name type="common">Rhizobium vitis</name>
    <dbReference type="NCBI Taxonomy" id="373"/>
    <lineage>
        <taxon>Bacteria</taxon>
        <taxon>Pseudomonadati</taxon>
        <taxon>Pseudomonadota</taxon>
        <taxon>Alphaproteobacteria</taxon>
        <taxon>Hyphomicrobiales</taxon>
        <taxon>Rhizobiaceae</taxon>
        <taxon>Rhizobium/Agrobacterium group</taxon>
        <taxon>Agrobacterium</taxon>
    </lineage>
</organism>
<keyword evidence="7 13" id="KW-0418">Kinase</keyword>
<comment type="subcellular location">
    <subcellularLocation>
        <location evidence="2">Membrane</location>
    </subcellularLocation>
</comment>
<dbReference type="GO" id="GO:0005886">
    <property type="term" value="C:plasma membrane"/>
    <property type="evidence" value="ECO:0007669"/>
    <property type="project" value="TreeGrafter"/>
</dbReference>
<dbReference type="EMBL" id="QUSG01000005">
    <property type="protein sequence ID" value="KAA3527875.1"/>
    <property type="molecule type" value="Genomic_DNA"/>
</dbReference>
<dbReference type="RefSeq" id="WP_060716109.1">
    <property type="nucleotide sequence ID" value="NZ_CP055266.1"/>
</dbReference>
<evidence type="ECO:0000256" key="5">
    <source>
        <dbReference type="ARBA" id="ARBA00022679"/>
    </source>
</evidence>
<dbReference type="InterPro" id="IPR036890">
    <property type="entry name" value="HATPase_C_sf"/>
</dbReference>
<evidence type="ECO:0000256" key="6">
    <source>
        <dbReference type="ARBA" id="ARBA00022692"/>
    </source>
</evidence>
<dbReference type="InterPro" id="IPR013727">
    <property type="entry name" value="2CSK_N"/>
</dbReference>
<evidence type="ECO:0000259" key="11">
    <source>
        <dbReference type="PROSITE" id="PS50109"/>
    </source>
</evidence>
<dbReference type="Proteomes" id="UP000436911">
    <property type="component" value="Unassembled WGS sequence"/>
</dbReference>
<dbReference type="AlphaFoldDB" id="A0A368P148"/>
<evidence type="ECO:0000313" key="13">
    <source>
        <dbReference type="EMBL" id="KAA3527875.1"/>
    </source>
</evidence>
<proteinExistence type="predicted"/>
<dbReference type="CDD" id="cd00075">
    <property type="entry name" value="HATPase"/>
    <property type="match status" value="1"/>
</dbReference>
<comment type="catalytic activity">
    <reaction evidence="1">
        <text>ATP + protein L-histidine = ADP + protein N-phospho-L-histidine.</text>
        <dbReference type="EC" id="2.7.13.3"/>
    </reaction>
</comment>
<keyword evidence="10" id="KW-0472">Membrane</keyword>
<dbReference type="Pfam" id="PF08521">
    <property type="entry name" value="2CSK_N"/>
    <property type="match status" value="1"/>
</dbReference>
<dbReference type="InterPro" id="IPR004358">
    <property type="entry name" value="Sig_transdc_His_kin-like_C"/>
</dbReference>
<protein>
    <recommendedName>
        <fullName evidence="3">histidine kinase</fullName>
        <ecNumber evidence="3">2.7.13.3</ecNumber>
    </recommendedName>
</protein>
<keyword evidence="4" id="KW-0597">Phosphoprotein</keyword>
<dbReference type="PANTHER" id="PTHR45436">
    <property type="entry name" value="SENSOR HISTIDINE KINASE YKOH"/>
    <property type="match status" value="1"/>
</dbReference>
<evidence type="ECO:0000256" key="1">
    <source>
        <dbReference type="ARBA" id="ARBA00000085"/>
    </source>
</evidence>
<dbReference type="Gene3D" id="1.10.287.130">
    <property type="match status" value="1"/>
</dbReference>
<sequence length="467" mass="49980">MTGAAYSLRRRLLGWLLLSTALIGAVALVDTYYEAVKTADTVSDRVLAGSALAIAERVIVSENGELAVDIPYVALEMLTSGAQDRVFYRVDGPGGRFITGYQNLPTVSDFKGQSAVYMDAAFRNEPIRIAALQRSASTGIDSLPFVVTVAETTIARNQLTQAILLRSALRLLLMIAGAGAIVWVAVTYSLRPLYRLGEAIAERSPNDLHPIEQSVPSEVENLVETVNSFMVRLQSALDALRHFTGNASHQLRTPLAIIRTQLALSARATSLDDAQSAARKGDEALAHAEHILAQLLLMARVDAVGSNDPQTPPRIDLAQLSQSITADHVPRAADAGIDLGFEGQDGPAFVLAEPLLIGELLSNLIANALAYAGNGAEVTVRIRHDMRNVFLVVEDNGPGIAPERRGIVRQRFARGEHNPSPGLGLGLPIVEEIANLFNAKLTLQDTSEGRGLTVSVTFPNAPKASHA</sequence>
<dbReference type="PANTHER" id="PTHR45436:SF1">
    <property type="entry name" value="SENSOR PROTEIN QSEC"/>
    <property type="match status" value="1"/>
</dbReference>
<dbReference type="Gene3D" id="3.30.565.10">
    <property type="entry name" value="Histidine kinase-like ATPase, C-terminal domain"/>
    <property type="match status" value="1"/>
</dbReference>
<evidence type="ECO:0000256" key="9">
    <source>
        <dbReference type="ARBA" id="ARBA00023012"/>
    </source>
</evidence>
<keyword evidence="5" id="KW-0808">Transferase</keyword>
<comment type="caution">
    <text evidence="13">The sequence shown here is derived from an EMBL/GenBank/DDBJ whole genome shotgun (WGS) entry which is preliminary data.</text>
</comment>
<keyword evidence="6" id="KW-0812">Transmembrane</keyword>
<evidence type="ECO:0000256" key="4">
    <source>
        <dbReference type="ARBA" id="ARBA00022553"/>
    </source>
</evidence>
<dbReference type="InterPro" id="IPR003661">
    <property type="entry name" value="HisK_dim/P_dom"/>
</dbReference>
<dbReference type="PROSITE" id="PS50885">
    <property type="entry name" value="HAMP"/>
    <property type="match status" value="1"/>
</dbReference>
<feature type="domain" description="Histidine kinase" evidence="11">
    <location>
        <begin position="246"/>
        <end position="462"/>
    </location>
</feature>
<dbReference type="InterPro" id="IPR050428">
    <property type="entry name" value="TCS_sensor_his_kinase"/>
</dbReference>
<keyword evidence="8" id="KW-1133">Transmembrane helix</keyword>
<dbReference type="SMART" id="SM00388">
    <property type="entry name" value="HisKA"/>
    <property type="match status" value="1"/>
</dbReference>
<evidence type="ECO:0000256" key="10">
    <source>
        <dbReference type="ARBA" id="ARBA00023136"/>
    </source>
</evidence>
<dbReference type="PROSITE" id="PS50109">
    <property type="entry name" value="HIS_KIN"/>
    <property type="match status" value="1"/>
</dbReference>
<evidence type="ECO:0000256" key="7">
    <source>
        <dbReference type="ARBA" id="ARBA00022777"/>
    </source>
</evidence>
<dbReference type="Pfam" id="PF00512">
    <property type="entry name" value="HisKA"/>
    <property type="match status" value="1"/>
</dbReference>
<dbReference type="SUPFAM" id="SSF47384">
    <property type="entry name" value="Homodimeric domain of signal transducing histidine kinase"/>
    <property type="match status" value="1"/>
</dbReference>
<dbReference type="InterPro" id="IPR003594">
    <property type="entry name" value="HATPase_dom"/>
</dbReference>
<gene>
    <name evidence="13" type="ORF">DXT89_11440</name>
</gene>
<dbReference type="InterPro" id="IPR005467">
    <property type="entry name" value="His_kinase_dom"/>
</dbReference>
<accession>A0A368P148</accession>
<dbReference type="GeneID" id="60680134"/>
<dbReference type="InterPro" id="IPR036097">
    <property type="entry name" value="HisK_dim/P_sf"/>
</dbReference>
<dbReference type="SUPFAM" id="SSF55874">
    <property type="entry name" value="ATPase domain of HSP90 chaperone/DNA topoisomerase II/histidine kinase"/>
    <property type="match status" value="1"/>
</dbReference>
<dbReference type="OrthoDB" id="8673316at2"/>